<dbReference type="Pfam" id="PF00476">
    <property type="entry name" value="DNA_pol_A"/>
    <property type="match status" value="1"/>
</dbReference>
<evidence type="ECO:0000256" key="4">
    <source>
        <dbReference type="ARBA" id="ARBA00022932"/>
    </source>
</evidence>
<keyword evidence="3" id="KW-0548">Nucleotidyltransferase</keyword>
<dbReference type="FunFam" id="1.10.150.20:FF:000002">
    <property type="entry name" value="DNA polymerase I"/>
    <property type="match status" value="1"/>
</dbReference>
<dbReference type="GO" id="GO:0003677">
    <property type="term" value="F:DNA binding"/>
    <property type="evidence" value="ECO:0007669"/>
    <property type="project" value="InterPro"/>
</dbReference>
<name>A0A183D3J3_9BILA</name>
<keyword evidence="4" id="KW-0239">DNA-directed DNA polymerase</keyword>
<evidence type="ECO:0000256" key="5">
    <source>
        <dbReference type="ARBA" id="ARBA00049244"/>
    </source>
</evidence>
<dbReference type="GO" id="GO:0003887">
    <property type="term" value="F:DNA-directed DNA polymerase activity"/>
    <property type="evidence" value="ECO:0007669"/>
    <property type="project" value="UniProtKB-KW"/>
</dbReference>
<comment type="catalytic activity">
    <reaction evidence="5">
        <text>DNA(n) + a 2'-deoxyribonucleoside 5'-triphosphate = DNA(n+1) + diphosphate</text>
        <dbReference type="Rhea" id="RHEA:22508"/>
        <dbReference type="Rhea" id="RHEA-COMP:17339"/>
        <dbReference type="Rhea" id="RHEA-COMP:17340"/>
        <dbReference type="ChEBI" id="CHEBI:33019"/>
        <dbReference type="ChEBI" id="CHEBI:61560"/>
        <dbReference type="ChEBI" id="CHEBI:173112"/>
        <dbReference type="EC" id="2.7.7.7"/>
    </reaction>
</comment>
<proteinExistence type="predicted"/>
<dbReference type="PROSITE" id="PS00447">
    <property type="entry name" value="DNA_POLYMERASE_A"/>
    <property type="match status" value="1"/>
</dbReference>
<sequence length="163" mass="18497">LLSADYRQLEMRVLAHLSEDAKLISLLQKEGDFFQTVTDAWNASSAVLNEVDRNKVKQLCYGILYGMGAASLAKQLSMEKHEAQQLISSFFQQFPKVRAWIDKTLKACHQDGFVCTLLGRRRYLACITSELQTERAQAERQAVNFCIQVDLHSGVLCLITELR</sequence>
<dbReference type="WBParaSite" id="GPUH_0000328901-mRNA-1">
    <property type="protein sequence ID" value="GPUH_0000328901-mRNA-1"/>
    <property type="gene ID" value="GPUH_0000328901"/>
</dbReference>
<dbReference type="InterPro" id="IPR002298">
    <property type="entry name" value="DNA_polymerase_A"/>
</dbReference>
<evidence type="ECO:0000256" key="2">
    <source>
        <dbReference type="ARBA" id="ARBA00022679"/>
    </source>
</evidence>
<dbReference type="InterPro" id="IPR043502">
    <property type="entry name" value="DNA/RNA_pol_sf"/>
</dbReference>
<evidence type="ECO:0000256" key="1">
    <source>
        <dbReference type="ARBA" id="ARBA00012417"/>
    </source>
</evidence>
<feature type="domain" description="DNA-directed DNA polymerase family A palm" evidence="6">
    <location>
        <begin position="1"/>
        <end position="155"/>
    </location>
</feature>
<dbReference type="GO" id="GO:0006261">
    <property type="term" value="P:DNA-templated DNA replication"/>
    <property type="evidence" value="ECO:0007669"/>
    <property type="project" value="InterPro"/>
</dbReference>
<dbReference type="PANTHER" id="PTHR10133:SF62">
    <property type="entry name" value="DNA POLYMERASE THETA"/>
    <property type="match status" value="1"/>
</dbReference>
<dbReference type="GO" id="GO:0097681">
    <property type="term" value="P:double-strand break repair via alternative nonhomologous end joining"/>
    <property type="evidence" value="ECO:0007669"/>
    <property type="project" value="TreeGrafter"/>
</dbReference>
<dbReference type="PRINTS" id="PR00868">
    <property type="entry name" value="DNAPOLI"/>
</dbReference>
<keyword evidence="2" id="KW-0808">Transferase</keyword>
<evidence type="ECO:0000313" key="7">
    <source>
        <dbReference type="WBParaSite" id="GPUH_0000328901-mRNA-1"/>
    </source>
</evidence>
<reference evidence="7" key="1">
    <citation type="submission" date="2016-06" db="UniProtKB">
        <authorList>
            <consortium name="WormBaseParasite"/>
        </authorList>
    </citation>
    <scope>IDENTIFICATION</scope>
</reference>
<accession>A0A183D3J3</accession>
<dbReference type="SMART" id="SM00482">
    <property type="entry name" value="POLAc"/>
    <property type="match status" value="1"/>
</dbReference>
<dbReference type="PANTHER" id="PTHR10133">
    <property type="entry name" value="DNA POLYMERASE I"/>
    <property type="match status" value="1"/>
</dbReference>
<protein>
    <recommendedName>
        <fullName evidence="1">DNA-directed DNA polymerase</fullName>
        <ecNumber evidence="1">2.7.7.7</ecNumber>
    </recommendedName>
</protein>
<dbReference type="Gene3D" id="1.10.150.20">
    <property type="entry name" value="5' to 3' exonuclease, C-terminal subdomain"/>
    <property type="match status" value="1"/>
</dbReference>
<dbReference type="InterPro" id="IPR001098">
    <property type="entry name" value="DNA-dir_DNA_pol_A_palm_dom"/>
</dbReference>
<dbReference type="AlphaFoldDB" id="A0A183D3J3"/>
<evidence type="ECO:0000256" key="3">
    <source>
        <dbReference type="ARBA" id="ARBA00022695"/>
    </source>
</evidence>
<dbReference type="SUPFAM" id="SSF56672">
    <property type="entry name" value="DNA/RNA polymerases"/>
    <property type="match status" value="1"/>
</dbReference>
<dbReference type="EC" id="2.7.7.7" evidence="1"/>
<evidence type="ECO:0000259" key="6">
    <source>
        <dbReference type="SMART" id="SM00482"/>
    </source>
</evidence>
<dbReference type="InterPro" id="IPR019760">
    <property type="entry name" value="DNA-dir_DNA_pol_A_CS"/>
</dbReference>
<organism evidence="7">
    <name type="scientific">Gongylonema pulchrum</name>
    <dbReference type="NCBI Taxonomy" id="637853"/>
    <lineage>
        <taxon>Eukaryota</taxon>
        <taxon>Metazoa</taxon>
        <taxon>Ecdysozoa</taxon>
        <taxon>Nematoda</taxon>
        <taxon>Chromadorea</taxon>
        <taxon>Rhabditida</taxon>
        <taxon>Spirurina</taxon>
        <taxon>Spiruromorpha</taxon>
        <taxon>Spiruroidea</taxon>
        <taxon>Gongylonematidae</taxon>
        <taxon>Gongylonema</taxon>
    </lineage>
</organism>